<dbReference type="Pfam" id="PF01476">
    <property type="entry name" value="LysM"/>
    <property type="match status" value="1"/>
</dbReference>
<evidence type="ECO:0000256" key="1">
    <source>
        <dbReference type="SAM" id="SignalP"/>
    </source>
</evidence>
<feature type="domain" description="LysM" evidence="2">
    <location>
        <begin position="32"/>
        <end position="80"/>
    </location>
</feature>
<dbReference type="SMART" id="SM00257">
    <property type="entry name" value="LysM"/>
    <property type="match status" value="1"/>
</dbReference>
<dbReference type="SUPFAM" id="SSF54106">
    <property type="entry name" value="LysM domain"/>
    <property type="match status" value="1"/>
</dbReference>
<dbReference type="InterPro" id="IPR052196">
    <property type="entry name" value="Bact_Kbp"/>
</dbReference>
<dbReference type="RefSeq" id="WP_005893459.1">
    <property type="nucleotide sequence ID" value="NZ_AQGQ01000010.1"/>
</dbReference>
<dbReference type="OrthoDB" id="9765158at2"/>
<comment type="caution">
    <text evidence="3">The sequence shown here is derived from an EMBL/GenBank/DDBJ whole genome shotgun (WGS) entry which is preliminary data.</text>
</comment>
<dbReference type="PANTHER" id="PTHR34700">
    <property type="entry name" value="POTASSIUM BINDING PROTEIN KBP"/>
    <property type="match status" value="1"/>
</dbReference>
<sequence length="362" mass="40159">MYLKQTTFACLLALASQGAQAQTLSLKSGYPSNYVVQKGDTLWDISGKYLDQPWLWPQLWNINAQIANPHWIYPGDVLQLSWINGQPRLGKAVQGGKRVITLSPKNHYESKANPIPTLPLSEIGPFMQTDHIFATRQESKALPYILGENEGHIGMLEGATLYVQGDLTPGQDYGIYRPGTIYKDKKTRELLGQEAIFVGTAHAQARLAKDRSRITLTSNQREVYQGDKLMPLPAQESLSALFTPRAAPVTGPGYVVELPSKARGGGKFDIVLINKGARDQMAPGDVLDVQRPGIRLTDKYGKVSYRDFSSLYDKGFHSAGRTPLPDESIARIMLFKVYDKLSYGMILQSQDMVSTGYKVSNF</sequence>
<accession>R1F9V2</accession>
<dbReference type="InterPro" id="IPR018392">
    <property type="entry name" value="LysM"/>
</dbReference>
<feature type="chain" id="PRO_5004350342" evidence="1">
    <location>
        <begin position="22"/>
        <end position="362"/>
    </location>
</feature>
<dbReference type="Proteomes" id="UP000013526">
    <property type="component" value="Unassembled WGS sequence"/>
</dbReference>
<dbReference type="EMBL" id="AQGQ01000010">
    <property type="protein sequence ID" value="EOD56488.1"/>
    <property type="molecule type" value="Genomic_DNA"/>
</dbReference>
<protein>
    <submittedName>
        <fullName evidence="3">LysM domain-containing protein</fullName>
    </submittedName>
</protein>
<keyword evidence="1" id="KW-0732">Signal</keyword>
<gene>
    <name evidence="3" type="ORF">G113_03274</name>
</gene>
<dbReference type="CDD" id="cd00118">
    <property type="entry name" value="LysM"/>
    <property type="match status" value="1"/>
</dbReference>
<evidence type="ECO:0000259" key="2">
    <source>
        <dbReference type="PROSITE" id="PS51782"/>
    </source>
</evidence>
<keyword evidence="4" id="KW-1185">Reference proteome</keyword>
<dbReference type="AlphaFoldDB" id="R1F9V2"/>
<evidence type="ECO:0000313" key="3">
    <source>
        <dbReference type="EMBL" id="EOD56488.1"/>
    </source>
</evidence>
<evidence type="ECO:0000313" key="4">
    <source>
        <dbReference type="Proteomes" id="UP000013526"/>
    </source>
</evidence>
<proteinExistence type="predicted"/>
<reference evidence="3 4" key="1">
    <citation type="journal article" date="2013" name="Genome Announc.">
        <title>Draft Genome Sequence of Aeromonas molluscorum Strain 848TT, Isolated from Bivalve Molluscs.</title>
        <authorList>
            <person name="Spataro N."/>
            <person name="Farfan M."/>
            <person name="Albarral V."/>
            <person name="Sanglas A."/>
            <person name="Loren J.G."/>
            <person name="Fuste M.C."/>
            <person name="Bosch E."/>
        </authorList>
    </citation>
    <scope>NUCLEOTIDE SEQUENCE [LARGE SCALE GENOMIC DNA]</scope>
    <source>
        <strain evidence="3 4">848</strain>
    </source>
</reference>
<dbReference type="PATRIC" id="fig|1268236.3.peg.657"/>
<name>R1F9V2_9GAMM</name>
<dbReference type="PROSITE" id="PS51782">
    <property type="entry name" value="LYSM"/>
    <property type="match status" value="1"/>
</dbReference>
<organism evidence="3 4">
    <name type="scientific">Aeromonas molluscorum 848</name>
    <dbReference type="NCBI Taxonomy" id="1268236"/>
    <lineage>
        <taxon>Bacteria</taxon>
        <taxon>Pseudomonadati</taxon>
        <taxon>Pseudomonadota</taxon>
        <taxon>Gammaproteobacteria</taxon>
        <taxon>Aeromonadales</taxon>
        <taxon>Aeromonadaceae</taxon>
        <taxon>Aeromonas</taxon>
    </lineage>
</organism>
<dbReference type="InterPro" id="IPR036779">
    <property type="entry name" value="LysM_dom_sf"/>
</dbReference>
<dbReference type="PANTHER" id="PTHR34700:SF4">
    <property type="entry name" value="PHAGE-LIKE ELEMENT PBSX PROTEIN XKDP"/>
    <property type="match status" value="1"/>
</dbReference>
<feature type="signal peptide" evidence="1">
    <location>
        <begin position="1"/>
        <end position="21"/>
    </location>
</feature>
<dbReference type="Gene3D" id="3.10.350.10">
    <property type="entry name" value="LysM domain"/>
    <property type="match status" value="1"/>
</dbReference>